<feature type="region of interest" description="Disordered" evidence="1">
    <location>
        <begin position="192"/>
        <end position="226"/>
    </location>
</feature>
<keyword evidence="2" id="KW-1185">Reference proteome</keyword>
<dbReference type="Proteomes" id="UP000808372">
    <property type="component" value="Chromosome 32"/>
</dbReference>
<dbReference type="AlphaFoldDB" id="A0A8U0PPC6"/>
<evidence type="ECO:0000256" key="1">
    <source>
        <dbReference type="SAM" id="MobiDB-lite"/>
    </source>
</evidence>
<feature type="compositionally biased region" description="Basic residues" evidence="1">
    <location>
        <begin position="192"/>
        <end position="201"/>
    </location>
</feature>
<dbReference type="GeneID" id="120027294"/>
<proteinExistence type="predicted"/>
<gene>
    <name evidence="3" type="primary">LOC120027294</name>
</gene>
<feature type="compositionally biased region" description="Low complexity" evidence="1">
    <location>
        <begin position="54"/>
        <end position="65"/>
    </location>
</feature>
<reference evidence="3" key="1">
    <citation type="submission" date="2025-08" db="UniProtKB">
        <authorList>
            <consortium name="RefSeq"/>
        </authorList>
    </citation>
    <scope>IDENTIFICATION</scope>
    <source>
        <tissue evidence="3">White muscle</tissue>
    </source>
</reference>
<sequence>MSFSIIYLSFHDDSLCFYDVVKLNMPNKCPKLISLSSEDAPVEESQVGTQGFLRRASTADSRTSSFPQPRSSSDLEVPHSTETVTEGDDTMNTRGSGKRQKDDKPVDSTSADPKLRAELQAEKDKNKVLLYTITSLKEDKVFLQSQLASPRGPTSSRLHARIRRRLQQRGAINQGTAAGTRPHHLPLSLKRKIHQRRRRRHSSEGEQRRMKTMNGFMQRYNHIRRK</sequence>
<dbReference type="KEGG" id="snh:120027294"/>
<feature type="compositionally biased region" description="Polar residues" evidence="1">
    <location>
        <begin position="66"/>
        <end position="95"/>
    </location>
</feature>
<feature type="region of interest" description="Disordered" evidence="1">
    <location>
        <begin position="38"/>
        <end position="112"/>
    </location>
</feature>
<evidence type="ECO:0000313" key="2">
    <source>
        <dbReference type="Proteomes" id="UP000808372"/>
    </source>
</evidence>
<dbReference type="RefSeq" id="XP_038828141.1">
    <property type="nucleotide sequence ID" value="XM_038972213.1"/>
</dbReference>
<accession>A0A8U0PPC6</accession>
<protein>
    <submittedName>
        <fullName evidence="3">Uncharacterized protein LOC120027294</fullName>
    </submittedName>
</protein>
<evidence type="ECO:0000313" key="3">
    <source>
        <dbReference type="RefSeq" id="XP_038828141.1"/>
    </source>
</evidence>
<name>A0A8U0PPC6_SALNM</name>
<organism evidence="2 3">
    <name type="scientific">Salvelinus namaycush</name>
    <name type="common">Lake trout</name>
    <name type="synonym">Salmo namaycush</name>
    <dbReference type="NCBI Taxonomy" id="8040"/>
    <lineage>
        <taxon>Eukaryota</taxon>
        <taxon>Metazoa</taxon>
        <taxon>Chordata</taxon>
        <taxon>Craniata</taxon>
        <taxon>Vertebrata</taxon>
        <taxon>Euteleostomi</taxon>
        <taxon>Actinopterygii</taxon>
        <taxon>Neopterygii</taxon>
        <taxon>Teleostei</taxon>
        <taxon>Protacanthopterygii</taxon>
        <taxon>Salmoniformes</taxon>
        <taxon>Salmonidae</taxon>
        <taxon>Salmoninae</taxon>
        <taxon>Salvelinus</taxon>
    </lineage>
</organism>